<evidence type="ECO:0000256" key="5">
    <source>
        <dbReference type="SAM" id="MobiDB-lite"/>
    </source>
</evidence>
<dbReference type="GO" id="GO:0016020">
    <property type="term" value="C:membrane"/>
    <property type="evidence" value="ECO:0007669"/>
    <property type="project" value="UniProtKB-SubCell"/>
</dbReference>
<dbReference type="InterPro" id="IPR006260">
    <property type="entry name" value="TonB/TolA_C"/>
</dbReference>
<evidence type="ECO:0000256" key="3">
    <source>
        <dbReference type="ARBA" id="ARBA00022989"/>
    </source>
</evidence>
<dbReference type="PROSITE" id="PS52015">
    <property type="entry name" value="TONB_CTD"/>
    <property type="match status" value="1"/>
</dbReference>
<evidence type="ECO:0000256" key="1">
    <source>
        <dbReference type="ARBA" id="ARBA00004167"/>
    </source>
</evidence>
<feature type="region of interest" description="Disordered" evidence="5">
    <location>
        <begin position="165"/>
        <end position="229"/>
    </location>
</feature>
<evidence type="ECO:0000313" key="9">
    <source>
        <dbReference type="Proteomes" id="UP000198417"/>
    </source>
</evidence>
<accession>A0A238YRW2</accession>
<dbReference type="RefSeq" id="WP_089272824.1">
    <property type="nucleotide sequence ID" value="NZ_FZNN01000019.1"/>
</dbReference>
<evidence type="ECO:0000256" key="2">
    <source>
        <dbReference type="ARBA" id="ARBA00022692"/>
    </source>
</evidence>
<feature type="compositionally biased region" description="Low complexity" evidence="5">
    <location>
        <begin position="74"/>
        <end position="88"/>
    </location>
</feature>
<dbReference type="Gene3D" id="3.30.1150.10">
    <property type="match status" value="1"/>
</dbReference>
<protein>
    <submittedName>
        <fullName evidence="8">Outer membrane transport energization protein TonB</fullName>
    </submittedName>
</protein>
<dbReference type="EMBL" id="FZNN01000019">
    <property type="protein sequence ID" value="SNR73558.1"/>
    <property type="molecule type" value="Genomic_DNA"/>
</dbReference>
<evidence type="ECO:0000256" key="4">
    <source>
        <dbReference type="ARBA" id="ARBA00023136"/>
    </source>
</evidence>
<comment type="subcellular location">
    <subcellularLocation>
        <location evidence="1">Membrane</location>
        <topology evidence="1">Single-pass membrane protein</topology>
    </subcellularLocation>
</comment>
<dbReference type="Proteomes" id="UP000198417">
    <property type="component" value="Unassembled WGS sequence"/>
</dbReference>
<name>A0A238YRW2_9RHOB</name>
<reference evidence="8 9" key="1">
    <citation type="submission" date="2017-06" db="EMBL/GenBank/DDBJ databases">
        <authorList>
            <person name="Kim H.J."/>
            <person name="Triplett B.A."/>
        </authorList>
    </citation>
    <scope>NUCLEOTIDE SEQUENCE [LARGE SCALE GENOMIC DNA]</scope>
    <source>
        <strain evidence="8 9">DSM 29052</strain>
    </source>
</reference>
<sequence length="308" mass="31717">MILRASVFPVLAMVVSVAVHLGGLAVLFAGEAPRIEGGAEASVARLGNAFQDMVVGEMTAARTDTPTKQRVTPDTRATAVPPTPAPAVSAPVTAARVLPTPPLARTIAPTITTTKPVPEAVKTVSPPLSAPQPATVETATQVVEGSNAPRSSPRPAARPDQIAAMATAAAPKEAPRKKTAAKKPEPKGNASRNAATGSSGGVDKARAAAAAPRQATATQEGNAASSNYRGKVLRRIERVRQSRNPRKGEAIVAFSITANGGLGALSIARSSGSDQLDRAALDVLRRAAPFPPPPSRTQTRFTVRVRLK</sequence>
<dbReference type="SUPFAM" id="SSF74653">
    <property type="entry name" value="TolA/TonB C-terminal domain"/>
    <property type="match status" value="1"/>
</dbReference>
<keyword evidence="9" id="KW-1185">Reference proteome</keyword>
<dbReference type="NCBIfam" id="TIGR01352">
    <property type="entry name" value="tonB_Cterm"/>
    <property type="match status" value="1"/>
</dbReference>
<dbReference type="GO" id="GO:0055085">
    <property type="term" value="P:transmembrane transport"/>
    <property type="evidence" value="ECO:0007669"/>
    <property type="project" value="InterPro"/>
</dbReference>
<dbReference type="InterPro" id="IPR037682">
    <property type="entry name" value="TonB_C"/>
</dbReference>
<evidence type="ECO:0000313" key="8">
    <source>
        <dbReference type="EMBL" id="SNR73558.1"/>
    </source>
</evidence>
<gene>
    <name evidence="8" type="ORF">SAMN06265370_11954</name>
</gene>
<keyword evidence="2 6" id="KW-0812">Transmembrane</keyword>
<proteinExistence type="predicted"/>
<evidence type="ECO:0000256" key="6">
    <source>
        <dbReference type="SAM" id="Phobius"/>
    </source>
</evidence>
<keyword evidence="3 6" id="KW-1133">Transmembrane helix</keyword>
<feature type="transmembrane region" description="Helical" evidence="6">
    <location>
        <begin position="7"/>
        <end position="29"/>
    </location>
</feature>
<dbReference type="AlphaFoldDB" id="A0A238YRW2"/>
<dbReference type="OrthoDB" id="7930032at2"/>
<feature type="domain" description="TonB C-terminal" evidence="7">
    <location>
        <begin position="222"/>
        <end position="308"/>
    </location>
</feature>
<dbReference type="Pfam" id="PF13103">
    <property type="entry name" value="TonB_2"/>
    <property type="match status" value="1"/>
</dbReference>
<feature type="compositionally biased region" description="Low complexity" evidence="5">
    <location>
        <begin position="207"/>
        <end position="219"/>
    </location>
</feature>
<organism evidence="8 9">
    <name type="scientific">Puniceibacterium sediminis</name>
    <dbReference type="NCBI Taxonomy" id="1608407"/>
    <lineage>
        <taxon>Bacteria</taxon>
        <taxon>Pseudomonadati</taxon>
        <taxon>Pseudomonadota</taxon>
        <taxon>Alphaproteobacteria</taxon>
        <taxon>Rhodobacterales</taxon>
        <taxon>Paracoccaceae</taxon>
        <taxon>Puniceibacterium</taxon>
    </lineage>
</organism>
<keyword evidence="4 6" id="KW-0472">Membrane</keyword>
<feature type="region of interest" description="Disordered" evidence="5">
    <location>
        <begin position="61"/>
        <end position="88"/>
    </location>
</feature>
<evidence type="ECO:0000259" key="7">
    <source>
        <dbReference type="PROSITE" id="PS52015"/>
    </source>
</evidence>